<evidence type="ECO:0000256" key="7">
    <source>
        <dbReference type="ARBA" id="ARBA00022989"/>
    </source>
</evidence>
<dbReference type="InterPro" id="IPR010929">
    <property type="entry name" value="PDR_CDR_ABC"/>
</dbReference>
<evidence type="ECO:0000256" key="1">
    <source>
        <dbReference type="ARBA" id="ARBA00004141"/>
    </source>
</evidence>
<evidence type="ECO:0000313" key="12">
    <source>
        <dbReference type="Proteomes" id="UP000824596"/>
    </source>
</evidence>
<evidence type="ECO:0000313" key="11">
    <source>
        <dbReference type="EMBL" id="KAH0966779.1"/>
    </source>
</evidence>
<evidence type="ECO:0000256" key="5">
    <source>
        <dbReference type="ARBA" id="ARBA00022741"/>
    </source>
</evidence>
<feature type="transmembrane region" description="Helical" evidence="9">
    <location>
        <begin position="325"/>
        <end position="348"/>
    </location>
</feature>
<dbReference type="InterPro" id="IPR003439">
    <property type="entry name" value="ABC_transporter-like_ATP-bd"/>
</dbReference>
<dbReference type="Proteomes" id="UP000824596">
    <property type="component" value="Unassembled WGS sequence"/>
</dbReference>
<comment type="caution">
    <text evidence="11">The sequence shown here is derived from an EMBL/GenBank/DDBJ whole genome shotgun (WGS) entry which is preliminary data.</text>
</comment>
<dbReference type="CDD" id="cd03232">
    <property type="entry name" value="ABCG_PDR_domain2"/>
    <property type="match status" value="1"/>
</dbReference>
<evidence type="ECO:0000259" key="10">
    <source>
        <dbReference type="PROSITE" id="PS50893"/>
    </source>
</evidence>
<feature type="transmembrane region" description="Helical" evidence="9">
    <location>
        <begin position="428"/>
        <end position="449"/>
    </location>
</feature>
<protein>
    <submittedName>
        <fullName evidence="11">ABC-2 type transporter domain-containing protein</fullName>
    </submittedName>
</protein>
<dbReference type="GeneID" id="68351317"/>
<comment type="subcellular location">
    <subcellularLocation>
        <location evidence="1">Membrane</location>
        <topology evidence="1">Multi-pass membrane protein</topology>
    </subcellularLocation>
</comment>
<reference evidence="11" key="1">
    <citation type="submission" date="2021-09" db="EMBL/GenBank/DDBJ databases">
        <title>A high-quality genome of the endoparasitic fungus Hirsutella rhossiliensis with a comparison of Hirsutella genomes reveals transposable elements contributing to genome size variation.</title>
        <authorList>
            <person name="Lin R."/>
            <person name="Jiao Y."/>
            <person name="Sun X."/>
            <person name="Ling J."/>
            <person name="Xie B."/>
            <person name="Cheng X."/>
        </authorList>
    </citation>
    <scope>NUCLEOTIDE SEQUENCE</scope>
    <source>
        <strain evidence="11">HR02</strain>
    </source>
</reference>
<dbReference type="RefSeq" id="XP_044724292.1">
    <property type="nucleotide sequence ID" value="XM_044860659.1"/>
</dbReference>
<keyword evidence="6" id="KW-0067">ATP-binding</keyword>
<evidence type="ECO:0000256" key="6">
    <source>
        <dbReference type="ARBA" id="ARBA00022840"/>
    </source>
</evidence>
<dbReference type="InterPro" id="IPR027417">
    <property type="entry name" value="P-loop_NTPase"/>
</dbReference>
<feature type="transmembrane region" description="Helical" evidence="9">
    <location>
        <begin position="213"/>
        <end position="237"/>
    </location>
</feature>
<keyword evidence="12" id="KW-1185">Reference proteome</keyword>
<feature type="transmembrane region" description="Helical" evidence="9">
    <location>
        <begin position="293"/>
        <end position="313"/>
    </location>
</feature>
<evidence type="ECO:0000256" key="2">
    <source>
        <dbReference type="ARBA" id="ARBA00006012"/>
    </source>
</evidence>
<feature type="transmembrane region" description="Helical" evidence="9">
    <location>
        <begin position="960"/>
        <end position="982"/>
    </location>
</feature>
<comment type="similarity">
    <text evidence="2">Belongs to the ABC transporter superfamily. ABCG family. PDR (TC 3.A.1.205) subfamily.</text>
</comment>
<gene>
    <name evidence="11" type="ORF">HRG_02188</name>
</gene>
<feature type="transmembrane region" description="Helical" evidence="9">
    <location>
        <begin position="909"/>
        <end position="940"/>
    </location>
</feature>
<dbReference type="InterPro" id="IPR034003">
    <property type="entry name" value="ABCG_PDR_2"/>
</dbReference>
<dbReference type="GO" id="GO:0005524">
    <property type="term" value="F:ATP binding"/>
    <property type="evidence" value="ECO:0007669"/>
    <property type="project" value="UniProtKB-KW"/>
</dbReference>
<dbReference type="PROSITE" id="PS50893">
    <property type="entry name" value="ABC_TRANSPORTER_2"/>
    <property type="match status" value="1"/>
</dbReference>
<dbReference type="InterPro" id="IPR013525">
    <property type="entry name" value="ABC2_TM"/>
</dbReference>
<dbReference type="Pfam" id="PF00005">
    <property type="entry name" value="ABC_tran"/>
    <property type="match status" value="1"/>
</dbReference>
<organism evidence="11 12">
    <name type="scientific">Hirsutella rhossiliensis</name>
    <dbReference type="NCBI Taxonomy" id="111463"/>
    <lineage>
        <taxon>Eukaryota</taxon>
        <taxon>Fungi</taxon>
        <taxon>Dikarya</taxon>
        <taxon>Ascomycota</taxon>
        <taxon>Pezizomycotina</taxon>
        <taxon>Sordariomycetes</taxon>
        <taxon>Hypocreomycetidae</taxon>
        <taxon>Hypocreales</taxon>
        <taxon>Ophiocordycipitaceae</taxon>
        <taxon>Hirsutella</taxon>
    </lineage>
</organism>
<dbReference type="Gene3D" id="3.40.50.300">
    <property type="entry name" value="P-loop containing nucleotide triphosphate hydrolases"/>
    <property type="match status" value="1"/>
</dbReference>
<dbReference type="GO" id="GO:0016020">
    <property type="term" value="C:membrane"/>
    <property type="evidence" value="ECO:0007669"/>
    <property type="project" value="UniProtKB-SubCell"/>
</dbReference>
<evidence type="ECO:0000256" key="8">
    <source>
        <dbReference type="ARBA" id="ARBA00023136"/>
    </source>
</evidence>
<dbReference type="Pfam" id="PF01061">
    <property type="entry name" value="ABC2_membrane"/>
    <property type="match status" value="2"/>
</dbReference>
<dbReference type="GO" id="GO:0016887">
    <property type="term" value="F:ATP hydrolysis activity"/>
    <property type="evidence" value="ECO:0007669"/>
    <property type="project" value="InterPro"/>
</dbReference>
<evidence type="ECO:0000256" key="4">
    <source>
        <dbReference type="ARBA" id="ARBA00022692"/>
    </source>
</evidence>
<dbReference type="SMART" id="SM00382">
    <property type="entry name" value="AAA"/>
    <property type="match status" value="1"/>
</dbReference>
<dbReference type="OrthoDB" id="245989at2759"/>
<keyword evidence="5" id="KW-0547">Nucleotide-binding</keyword>
<keyword evidence="8 9" id="KW-0472">Membrane</keyword>
<dbReference type="GO" id="GO:0140359">
    <property type="term" value="F:ABC-type transporter activity"/>
    <property type="evidence" value="ECO:0007669"/>
    <property type="project" value="InterPro"/>
</dbReference>
<dbReference type="SUPFAM" id="SSF52540">
    <property type="entry name" value="P-loop containing nucleoside triphosphate hydrolases"/>
    <property type="match status" value="1"/>
</dbReference>
<proteinExistence type="inferred from homology"/>
<sequence length="1073" mass="121398">MTSYDFIKLLRSAISSQQLVAFMSIYQASEAIYTTFDRVTLLYEGRQIYFGPVDSASDYFLRMGFQRPSRATTADFLTSLTNPAERIVRKGFEGRVPRSPDEFAKTWQESKEAQALFAEIETFRSSELNQNQSKIHKKYETRFARQEQNQFPTSTYPTSISLQILFCIRRGLLRLRNNYIPVVAGIFANTIIALVVGSVFFDLGQSTASMDKRAVLLFFSLMITAFAPAFEIITMWAQRPIVEKHDRYAFYHPFTESLASVICDLPNKVATSLLFHTTLYFMTNLRRTASAFFTYYAFNIVVLLAMSMLFRMIGSLSKTLEQTMAPVSIMVVIFIAYTGFVIPVDYMVGWLRWLRWLNPLAYAYESLMVNEFQDRLFTCSSFIPAGPAYESNGLQGRTCTATGASEGEQNVQGTSYLAIKYRFTPNHLWRNFAVICAMMAIFCTVYLLAAEYVPTERSKGEILVFKNRSSRNYRDEKNESRVDAPLPIHTGYEQCSPALHWNNLNYDIKVKGEKRRILHSTNGWVKPGTLTVLMGVTGAGKTSLLDLLAQRPTPGTRSGHVYIGDKLCDSKFQRKLGYVQQEDIHLPTATVREALMFSALLRQPEEKSAVEVGEYVNSIIHTLEMEAYAEAVVGVPGEGLNLEQRKRLTIAVEMVTNPEFFLFLDEPTSGLDSQTAWSICTLLRKLTKNGQGILCTAHQPSSQIFQMFDQLLLLSSRGETIYFGDIGQGATTIISYLESKGAPKCEVDSNPAEWMLQVTKPPSDAAGPRSVPYTWPQKWRTSLQNQDVIHQLEELKKSSPQTNTTMLSVRQTEYATSLARQNLIVSKRIFRNYWRDPTYLYSKMALCVGVSLANGLSFKSTLDIQGLTNSLFSIFLLTQLFSTIDQQVIPRLTATRELFESRERPSKAYSWVAFLISTILVEIAYQTLASVLVFVCWYYPTGLWRNSDAGFTASERGALVFVLIWLFGLWITTFSQAVAVGIKHAETAVQIATLFFWLSLVFCGVIVSPSSLPTFWVFVYRASPLTYFVNGLVVASLAGTHITCSAAELQRAIFAYIALSRTRTLYCVHWEWR</sequence>
<dbReference type="AlphaFoldDB" id="A0A9P8N6N9"/>
<dbReference type="FunFam" id="3.40.50.300:FF:000054">
    <property type="entry name" value="ABC multidrug transporter atrF"/>
    <property type="match status" value="1"/>
</dbReference>
<keyword evidence="3" id="KW-0813">Transport</keyword>
<dbReference type="EMBL" id="JAIZPD010000002">
    <property type="protein sequence ID" value="KAH0966779.1"/>
    <property type="molecule type" value="Genomic_DNA"/>
</dbReference>
<feature type="transmembrane region" description="Helical" evidence="9">
    <location>
        <begin position="994"/>
        <end position="1019"/>
    </location>
</feature>
<dbReference type="Pfam" id="PF06422">
    <property type="entry name" value="PDR_CDR"/>
    <property type="match status" value="1"/>
</dbReference>
<dbReference type="PANTHER" id="PTHR19241">
    <property type="entry name" value="ATP-BINDING CASSETTE TRANSPORTER"/>
    <property type="match status" value="1"/>
</dbReference>
<dbReference type="InterPro" id="IPR003593">
    <property type="entry name" value="AAA+_ATPase"/>
</dbReference>
<feature type="domain" description="ABC transporter" evidence="10">
    <location>
        <begin position="499"/>
        <end position="742"/>
    </location>
</feature>
<evidence type="ECO:0000256" key="3">
    <source>
        <dbReference type="ARBA" id="ARBA00022448"/>
    </source>
</evidence>
<keyword evidence="4 9" id="KW-0812">Transmembrane</keyword>
<evidence type="ECO:0000256" key="9">
    <source>
        <dbReference type="SAM" id="Phobius"/>
    </source>
</evidence>
<name>A0A9P8N6N9_9HYPO</name>
<feature type="transmembrane region" description="Helical" evidence="9">
    <location>
        <begin position="179"/>
        <end position="201"/>
    </location>
</feature>
<accession>A0A9P8N6N9</accession>
<keyword evidence="7 9" id="KW-1133">Transmembrane helix</keyword>